<reference evidence="5" key="1">
    <citation type="journal article" date="2019" name="Int. J. Syst. Evol. Microbiol.">
        <title>The Global Catalogue of Microorganisms (GCM) 10K type strain sequencing project: providing services to taxonomists for standard genome sequencing and annotation.</title>
        <authorList>
            <consortium name="The Broad Institute Genomics Platform"/>
            <consortium name="The Broad Institute Genome Sequencing Center for Infectious Disease"/>
            <person name="Wu L."/>
            <person name="Ma J."/>
        </authorList>
    </citation>
    <scope>NUCLEOTIDE SEQUENCE [LARGE SCALE GENOMIC DNA]</scope>
    <source>
        <strain evidence="5">JCM 16703</strain>
    </source>
</reference>
<comment type="caution">
    <text evidence="4">The sequence shown here is derived from an EMBL/GenBank/DDBJ whole genome shotgun (WGS) entry which is preliminary data.</text>
</comment>
<dbReference type="Proteomes" id="UP001501495">
    <property type="component" value="Unassembled WGS sequence"/>
</dbReference>
<dbReference type="PANTHER" id="PTHR30055">
    <property type="entry name" value="HTH-TYPE TRANSCRIPTIONAL REGULATOR RUTR"/>
    <property type="match status" value="1"/>
</dbReference>
<keyword evidence="5" id="KW-1185">Reference proteome</keyword>
<evidence type="ECO:0000313" key="5">
    <source>
        <dbReference type="Proteomes" id="UP001501495"/>
    </source>
</evidence>
<dbReference type="EMBL" id="BAAAZH010000013">
    <property type="protein sequence ID" value="GAA4118372.1"/>
    <property type="molecule type" value="Genomic_DNA"/>
</dbReference>
<protein>
    <submittedName>
        <fullName evidence="4">TetR family transcriptional regulator</fullName>
    </submittedName>
</protein>
<keyword evidence="1 2" id="KW-0238">DNA-binding</keyword>
<dbReference type="SUPFAM" id="SSF46689">
    <property type="entry name" value="Homeodomain-like"/>
    <property type="match status" value="1"/>
</dbReference>
<dbReference type="InterPro" id="IPR009057">
    <property type="entry name" value="Homeodomain-like_sf"/>
</dbReference>
<accession>A0ABP7XI76</accession>
<feature type="DNA-binding region" description="H-T-H motif" evidence="2">
    <location>
        <begin position="48"/>
        <end position="67"/>
    </location>
</feature>
<feature type="domain" description="HTH tetR-type" evidence="3">
    <location>
        <begin position="25"/>
        <end position="85"/>
    </location>
</feature>
<evidence type="ECO:0000256" key="2">
    <source>
        <dbReference type="PROSITE-ProRule" id="PRU00335"/>
    </source>
</evidence>
<dbReference type="InterPro" id="IPR050109">
    <property type="entry name" value="HTH-type_TetR-like_transc_reg"/>
</dbReference>
<dbReference type="RefSeq" id="WP_344733198.1">
    <property type="nucleotide sequence ID" value="NZ_BAAAZH010000013.1"/>
</dbReference>
<gene>
    <name evidence="4" type="ORF">GCM10022215_19880</name>
</gene>
<organism evidence="4 5">
    <name type="scientific">Nocardioides fonticola</name>
    <dbReference type="NCBI Taxonomy" id="450363"/>
    <lineage>
        <taxon>Bacteria</taxon>
        <taxon>Bacillati</taxon>
        <taxon>Actinomycetota</taxon>
        <taxon>Actinomycetes</taxon>
        <taxon>Propionibacteriales</taxon>
        <taxon>Nocardioidaceae</taxon>
        <taxon>Nocardioides</taxon>
    </lineage>
</organism>
<evidence type="ECO:0000313" key="4">
    <source>
        <dbReference type="EMBL" id="GAA4118372.1"/>
    </source>
</evidence>
<dbReference type="PROSITE" id="PS50977">
    <property type="entry name" value="HTH_TETR_2"/>
    <property type="match status" value="1"/>
</dbReference>
<sequence>MPASTPPSTTVDAVPRRVPTQARSRRRVEAILDAAERLVVEHGVEALTTRDIAQAAEVPVASLYQYFADKEEVLLALAQRDMDEMDEQVARDIAALPAVTIDAVVAATMAAFVEVYRRRPAFVVIYLRGRTNAAVAAFGRVHNARTAATLREFVLDAGLCDERLTPAIAELAIELGDRVFQLAYEHRLDGDPVLVAEGVALLTAYLHRFAPGGDAG</sequence>
<dbReference type="InterPro" id="IPR001647">
    <property type="entry name" value="HTH_TetR"/>
</dbReference>
<evidence type="ECO:0000259" key="3">
    <source>
        <dbReference type="PROSITE" id="PS50977"/>
    </source>
</evidence>
<dbReference type="Pfam" id="PF00440">
    <property type="entry name" value="TetR_N"/>
    <property type="match status" value="1"/>
</dbReference>
<name>A0ABP7XI76_9ACTN</name>
<dbReference type="PRINTS" id="PR00455">
    <property type="entry name" value="HTHTETR"/>
</dbReference>
<proteinExistence type="predicted"/>
<evidence type="ECO:0000256" key="1">
    <source>
        <dbReference type="ARBA" id="ARBA00023125"/>
    </source>
</evidence>
<dbReference type="Gene3D" id="1.10.357.10">
    <property type="entry name" value="Tetracycline Repressor, domain 2"/>
    <property type="match status" value="1"/>
</dbReference>
<dbReference type="PANTHER" id="PTHR30055:SF226">
    <property type="entry name" value="HTH-TYPE TRANSCRIPTIONAL REGULATOR PKSA"/>
    <property type="match status" value="1"/>
</dbReference>